<evidence type="ECO:0000256" key="3">
    <source>
        <dbReference type="ARBA" id="ARBA00012584"/>
    </source>
</evidence>
<evidence type="ECO:0000256" key="11">
    <source>
        <dbReference type="ARBA" id="ARBA00029774"/>
    </source>
</evidence>
<evidence type="ECO:0000256" key="1">
    <source>
        <dbReference type="ARBA" id="ARBA00004496"/>
    </source>
</evidence>
<keyword evidence="9 13" id="KW-0547">Nucleotide-binding</keyword>
<dbReference type="InterPro" id="IPR010923">
    <property type="entry name" value="T(6)A37_SUA5"/>
</dbReference>
<evidence type="ECO:0000256" key="14">
    <source>
        <dbReference type="PIRSR" id="PIRSR004930-1"/>
    </source>
</evidence>
<dbReference type="GO" id="GO:0061710">
    <property type="term" value="F:L-threonylcarbamoyladenylate synthase"/>
    <property type="evidence" value="ECO:0007669"/>
    <property type="project" value="UniProtKB-EC"/>
</dbReference>
<reference evidence="16 17" key="1">
    <citation type="submission" date="2018-10" db="EMBL/GenBank/DDBJ databases">
        <title>Bacillus Keqinensis sp. nov., a moderately halophilic bacterium isolated from a saline-alkaline lake.</title>
        <authorList>
            <person name="Wang H."/>
        </authorList>
    </citation>
    <scope>NUCLEOTIDE SEQUENCE [LARGE SCALE GENOMIC DNA]</scope>
    <source>
        <strain evidence="16 17">KQ-3</strain>
    </source>
</reference>
<evidence type="ECO:0000256" key="4">
    <source>
        <dbReference type="ARBA" id="ARBA00015492"/>
    </source>
</evidence>
<feature type="binding site" evidence="14">
    <location>
        <position position="204"/>
    </location>
    <ligand>
        <name>ATP</name>
        <dbReference type="ChEBI" id="CHEBI:30616"/>
    </ligand>
</feature>
<feature type="binding site" evidence="14">
    <location>
        <position position="44"/>
    </location>
    <ligand>
        <name>L-threonine</name>
        <dbReference type="ChEBI" id="CHEBI:57926"/>
    </ligand>
</feature>
<dbReference type="InterPro" id="IPR006070">
    <property type="entry name" value="Sua5-like_dom"/>
</dbReference>
<dbReference type="PIRSF" id="PIRSF004930">
    <property type="entry name" value="Tln_factor_SUA5"/>
    <property type="match status" value="1"/>
</dbReference>
<evidence type="ECO:0000259" key="15">
    <source>
        <dbReference type="PROSITE" id="PS51163"/>
    </source>
</evidence>
<keyword evidence="10 13" id="KW-0067">ATP-binding</keyword>
<evidence type="ECO:0000256" key="7">
    <source>
        <dbReference type="ARBA" id="ARBA00022694"/>
    </source>
</evidence>
<evidence type="ECO:0000313" key="16">
    <source>
        <dbReference type="EMBL" id="RNA67826.1"/>
    </source>
</evidence>
<feature type="binding site" evidence="14">
    <location>
        <position position="126"/>
    </location>
    <ligand>
        <name>ATP</name>
        <dbReference type="ChEBI" id="CHEBI:30616"/>
    </ligand>
</feature>
<dbReference type="OrthoDB" id="9814580at2"/>
<sequence>MTNQRNTFIWTVEKDVDNLAESHHIQEAAERLIQNEVVAFPTETVYGLGGNAQSDKAIDRIFQAKGRPSDNPLIVHIAKRDDVKRYVEKTNELGEKLINAFWPGPLTLVFRHNGRLSTKVTAGLDTVGIRMPDHPVALAVIEASGLPIAAPSANTSGRPSPTTAVHVQEDLRGKIAGIVDGGATGVGLESTVVDCTGEEPMILRPGGITKEQLEAVVGKVAVDPSLAEEKEAPRSPGMKYTHYAPKAEMTLVDGSDRFFQEQIDEANRKGLNVGILVPVEKSETFSGMRRKEICGTESDISTVARELYGALRSFDSGEAVDVIFARTVGEAALGQAVMNRLRKAAGNRVLTENELQK</sequence>
<feature type="binding site" evidence="14">
    <location>
        <position position="160"/>
    </location>
    <ligand>
        <name>ATP</name>
        <dbReference type="ChEBI" id="CHEBI:30616"/>
    </ligand>
</feature>
<feature type="binding site" evidence="14">
    <location>
        <position position="71"/>
    </location>
    <ligand>
        <name>ATP</name>
        <dbReference type="ChEBI" id="CHEBI:30616"/>
    </ligand>
</feature>
<feature type="domain" description="YrdC-like" evidence="15">
    <location>
        <begin position="22"/>
        <end position="208"/>
    </location>
</feature>
<dbReference type="InterPro" id="IPR050156">
    <property type="entry name" value="TC-AMP_synthase_SUA5"/>
</dbReference>
<dbReference type="Pfam" id="PF01300">
    <property type="entry name" value="Sua5_yciO_yrdC"/>
    <property type="match status" value="1"/>
</dbReference>
<keyword evidence="8 13" id="KW-0548">Nucleotidyltransferase</keyword>
<dbReference type="GO" id="GO:0006450">
    <property type="term" value="P:regulation of translational fidelity"/>
    <property type="evidence" value="ECO:0007669"/>
    <property type="project" value="TreeGrafter"/>
</dbReference>
<feature type="binding site" evidence="14">
    <location>
        <position position="130"/>
    </location>
    <ligand>
        <name>L-threonine</name>
        <dbReference type="ChEBI" id="CHEBI:57926"/>
    </ligand>
</feature>
<dbReference type="RefSeq" id="WP_122899618.1">
    <property type="nucleotide sequence ID" value="NZ_RHIB01000002.1"/>
</dbReference>
<gene>
    <name evidence="16" type="ORF">EBO34_14070</name>
</gene>
<dbReference type="EC" id="2.7.7.87" evidence="3 13"/>
<dbReference type="GO" id="GO:0000049">
    <property type="term" value="F:tRNA binding"/>
    <property type="evidence" value="ECO:0007669"/>
    <property type="project" value="TreeGrafter"/>
</dbReference>
<evidence type="ECO:0000256" key="8">
    <source>
        <dbReference type="ARBA" id="ARBA00022695"/>
    </source>
</evidence>
<comment type="subcellular location">
    <subcellularLocation>
        <location evidence="1 13">Cytoplasm</location>
    </subcellularLocation>
</comment>
<organism evidence="16 17">
    <name type="scientific">Alteribacter keqinensis</name>
    <dbReference type="NCBI Taxonomy" id="2483800"/>
    <lineage>
        <taxon>Bacteria</taxon>
        <taxon>Bacillati</taxon>
        <taxon>Bacillota</taxon>
        <taxon>Bacilli</taxon>
        <taxon>Bacillales</taxon>
        <taxon>Bacillaceae</taxon>
        <taxon>Alteribacter</taxon>
    </lineage>
</organism>
<dbReference type="GO" id="GO:0005737">
    <property type="term" value="C:cytoplasm"/>
    <property type="evidence" value="ECO:0007669"/>
    <property type="project" value="UniProtKB-SubCell"/>
</dbReference>
<keyword evidence="6 13" id="KW-0808">Transferase</keyword>
<dbReference type="Proteomes" id="UP000278746">
    <property type="component" value="Unassembled WGS sequence"/>
</dbReference>
<dbReference type="GO" id="GO:0005524">
    <property type="term" value="F:ATP binding"/>
    <property type="evidence" value="ECO:0007669"/>
    <property type="project" value="UniProtKB-UniRule"/>
</dbReference>
<dbReference type="InterPro" id="IPR017945">
    <property type="entry name" value="DHBP_synth_RibB-like_a/b_dom"/>
</dbReference>
<evidence type="ECO:0000256" key="5">
    <source>
        <dbReference type="ARBA" id="ARBA00022490"/>
    </source>
</evidence>
<keyword evidence="17" id="KW-1185">Reference proteome</keyword>
<feature type="binding site" evidence="14">
    <location>
        <position position="76"/>
    </location>
    <ligand>
        <name>L-threonine</name>
        <dbReference type="ChEBI" id="CHEBI:57926"/>
    </ligand>
</feature>
<dbReference type="NCBIfam" id="TIGR00057">
    <property type="entry name" value="L-threonylcarbamoyladenylate synthase"/>
    <property type="match status" value="1"/>
</dbReference>
<comment type="catalytic activity">
    <reaction evidence="12 13">
        <text>L-threonine + hydrogencarbonate + ATP = L-threonylcarbamoyladenylate + diphosphate + H2O</text>
        <dbReference type="Rhea" id="RHEA:36407"/>
        <dbReference type="ChEBI" id="CHEBI:15377"/>
        <dbReference type="ChEBI" id="CHEBI:17544"/>
        <dbReference type="ChEBI" id="CHEBI:30616"/>
        <dbReference type="ChEBI" id="CHEBI:33019"/>
        <dbReference type="ChEBI" id="CHEBI:57926"/>
        <dbReference type="ChEBI" id="CHEBI:73682"/>
        <dbReference type="EC" id="2.7.7.87"/>
    </reaction>
</comment>
<dbReference type="PANTHER" id="PTHR17490">
    <property type="entry name" value="SUA5"/>
    <property type="match status" value="1"/>
</dbReference>
<feature type="binding site" evidence="14">
    <location>
        <position position="190"/>
    </location>
    <ligand>
        <name>L-threonine</name>
        <dbReference type="ChEBI" id="CHEBI:57926"/>
    </ligand>
</feature>
<dbReference type="EMBL" id="RHIB01000002">
    <property type="protein sequence ID" value="RNA67826.1"/>
    <property type="molecule type" value="Genomic_DNA"/>
</dbReference>
<dbReference type="PANTHER" id="PTHR17490:SF16">
    <property type="entry name" value="THREONYLCARBAMOYL-AMP SYNTHASE"/>
    <property type="match status" value="1"/>
</dbReference>
<dbReference type="InterPro" id="IPR005145">
    <property type="entry name" value="Sua5_C"/>
</dbReference>
<dbReference type="FunFam" id="3.90.870.10:FF:000008">
    <property type="entry name" value="Threonylcarbamoyl-AMP synthase"/>
    <property type="match status" value="1"/>
</dbReference>
<accession>A0A3M7TQA2</accession>
<comment type="caution">
    <text evidence="16">The sequence shown here is derived from an EMBL/GenBank/DDBJ whole genome shotgun (WGS) entry which is preliminary data.</text>
</comment>
<dbReference type="SUPFAM" id="SSF55821">
    <property type="entry name" value="YrdC/RibB"/>
    <property type="match status" value="1"/>
</dbReference>
<evidence type="ECO:0000256" key="13">
    <source>
        <dbReference type="PIRNR" id="PIRNR004930"/>
    </source>
</evidence>
<evidence type="ECO:0000256" key="6">
    <source>
        <dbReference type="ARBA" id="ARBA00022679"/>
    </source>
</evidence>
<dbReference type="GO" id="GO:0008033">
    <property type="term" value="P:tRNA processing"/>
    <property type="evidence" value="ECO:0007669"/>
    <property type="project" value="UniProtKB-KW"/>
</dbReference>
<feature type="binding site" evidence="14">
    <location>
        <position position="243"/>
    </location>
    <ligand>
        <name>ATP</name>
        <dbReference type="ChEBI" id="CHEBI:30616"/>
    </ligand>
</feature>
<dbReference type="GO" id="GO:0003725">
    <property type="term" value="F:double-stranded RNA binding"/>
    <property type="evidence" value="ECO:0007669"/>
    <property type="project" value="UniProtKB-UniRule"/>
</dbReference>
<evidence type="ECO:0000256" key="10">
    <source>
        <dbReference type="ARBA" id="ARBA00022840"/>
    </source>
</evidence>
<name>A0A3M7TQA2_9BACI</name>
<keyword evidence="5 13" id="KW-0963">Cytoplasm</keyword>
<feature type="binding site" evidence="14">
    <location>
        <position position="152"/>
    </location>
    <ligand>
        <name>ATP</name>
        <dbReference type="ChEBI" id="CHEBI:30616"/>
    </ligand>
</feature>
<protein>
    <recommendedName>
        <fullName evidence="4 13">Threonylcarbamoyl-AMP synthase</fullName>
        <shortName evidence="13">TC-AMP synthase</shortName>
        <ecNumber evidence="3 13">2.7.7.87</ecNumber>
    </recommendedName>
    <alternativeName>
        <fullName evidence="11 13">L-threonylcarbamoyladenylate synthase</fullName>
    </alternativeName>
</protein>
<dbReference type="AlphaFoldDB" id="A0A3M7TQA2"/>
<evidence type="ECO:0000256" key="9">
    <source>
        <dbReference type="ARBA" id="ARBA00022741"/>
    </source>
</evidence>
<evidence type="ECO:0000313" key="17">
    <source>
        <dbReference type="Proteomes" id="UP000278746"/>
    </source>
</evidence>
<keyword evidence="7 13" id="KW-0819">tRNA processing</keyword>
<dbReference type="Gene3D" id="3.90.870.10">
    <property type="entry name" value="DHBP synthase"/>
    <property type="match status" value="1"/>
</dbReference>
<dbReference type="Pfam" id="PF03481">
    <property type="entry name" value="Sua5_C"/>
    <property type="match status" value="1"/>
</dbReference>
<comment type="similarity">
    <text evidence="2 13">Belongs to the SUA5 family.</text>
</comment>
<proteinExistence type="inferred from homology"/>
<dbReference type="Gene3D" id="3.40.50.11030">
    <property type="entry name" value="Threonylcarbamoyl-AMP synthase, C-terminal domain"/>
    <property type="match status" value="1"/>
</dbReference>
<evidence type="ECO:0000256" key="2">
    <source>
        <dbReference type="ARBA" id="ARBA00007663"/>
    </source>
</evidence>
<feature type="binding site" evidence="14">
    <location>
        <position position="150"/>
    </location>
    <ligand>
        <name>L-threonine</name>
        <dbReference type="ChEBI" id="CHEBI:57926"/>
    </ligand>
</feature>
<comment type="function">
    <text evidence="13">Required for the formation of a threonylcarbamoyl group on adenosine at position 37 (t(6)A37) in tRNAs that read codons beginning with adenine.</text>
</comment>
<evidence type="ECO:0000256" key="12">
    <source>
        <dbReference type="ARBA" id="ARBA00048366"/>
    </source>
</evidence>
<feature type="binding site" evidence="14">
    <location>
        <position position="67"/>
    </location>
    <ligand>
        <name>ATP</name>
        <dbReference type="ChEBI" id="CHEBI:30616"/>
    </ligand>
</feature>
<dbReference type="PROSITE" id="PS51163">
    <property type="entry name" value="YRDC"/>
    <property type="match status" value="1"/>
</dbReference>
<dbReference type="InterPro" id="IPR038385">
    <property type="entry name" value="Sua5/YwlC_C"/>
</dbReference>